<dbReference type="InterPro" id="IPR000653">
    <property type="entry name" value="DegT/StrS_aminotransferase"/>
</dbReference>
<dbReference type="AlphaFoldDB" id="A0A1F5VGE4"/>
<dbReference type="STRING" id="1798325.A2834_03445"/>
<reference evidence="4 5" key="1">
    <citation type="journal article" date="2016" name="Nat. Commun.">
        <title>Thousands of microbial genomes shed light on interconnected biogeochemical processes in an aquifer system.</title>
        <authorList>
            <person name="Anantharaman K."/>
            <person name="Brown C.T."/>
            <person name="Hug L.A."/>
            <person name="Sharon I."/>
            <person name="Castelle C.J."/>
            <person name="Probst A.J."/>
            <person name="Thomas B.C."/>
            <person name="Singh A."/>
            <person name="Wilkins M.J."/>
            <person name="Karaoz U."/>
            <person name="Brodie E.L."/>
            <person name="Williams K.H."/>
            <person name="Hubbard S.S."/>
            <person name="Banfield J.F."/>
        </authorList>
    </citation>
    <scope>NUCLEOTIDE SEQUENCE [LARGE SCALE GENOMIC DNA]</scope>
</reference>
<dbReference type="GO" id="GO:0000271">
    <property type="term" value="P:polysaccharide biosynthetic process"/>
    <property type="evidence" value="ECO:0007669"/>
    <property type="project" value="TreeGrafter"/>
</dbReference>
<evidence type="ECO:0000256" key="1">
    <source>
        <dbReference type="PIRSR" id="PIRSR000390-1"/>
    </source>
</evidence>
<proteinExistence type="inferred from homology"/>
<keyword evidence="2 3" id="KW-0663">Pyridoxal phosphate</keyword>
<comment type="caution">
    <text evidence="4">The sequence shown here is derived from an EMBL/GenBank/DDBJ whole genome shotgun (WGS) entry which is preliminary data.</text>
</comment>
<accession>A0A1F5VGE4</accession>
<evidence type="ECO:0000256" key="3">
    <source>
        <dbReference type="RuleBase" id="RU004508"/>
    </source>
</evidence>
<gene>
    <name evidence="4" type="ORF">A2834_03445</name>
</gene>
<evidence type="ECO:0000313" key="5">
    <source>
        <dbReference type="Proteomes" id="UP000179251"/>
    </source>
</evidence>
<name>A0A1F5VGE4_9BACT</name>
<dbReference type="PANTHER" id="PTHR30244:SF39">
    <property type="entry name" value="BLR3650 PROTEIN"/>
    <property type="match status" value="1"/>
</dbReference>
<dbReference type="EMBL" id="MFHD01000017">
    <property type="protein sequence ID" value="OGF62494.1"/>
    <property type="molecule type" value="Genomic_DNA"/>
</dbReference>
<feature type="modified residue" description="N6-(pyridoxal phosphate)lysine" evidence="2">
    <location>
        <position position="182"/>
    </location>
</feature>
<dbReference type="Gene3D" id="3.90.1150.10">
    <property type="entry name" value="Aspartate Aminotransferase, domain 1"/>
    <property type="match status" value="1"/>
</dbReference>
<organism evidence="4 5">
    <name type="scientific">Candidatus Giovannonibacteria bacterium RIFCSPHIGHO2_01_FULL_45_23</name>
    <dbReference type="NCBI Taxonomy" id="1798325"/>
    <lineage>
        <taxon>Bacteria</taxon>
        <taxon>Candidatus Giovannoniibacteriota</taxon>
    </lineage>
</organism>
<dbReference type="SUPFAM" id="SSF53383">
    <property type="entry name" value="PLP-dependent transferases"/>
    <property type="match status" value="1"/>
</dbReference>
<sequence length="376" mass="41947">MRRYQMARPHIAAREKKYTLEVLNSGVLSLGKKQELFEKKFAKFVGTKYACAVSSGTAGLHLAMIASGIGPGDEVITTPFSFVASANAILYVGAKPVFADIDPLTYNIDPKKIECAITGKTKAILVVHIFGQPAEMDPILKIAQKHHLKIIEDACESLGATYKGRMAGAFGESAVFAFYANKQMTTGEGGIIVTNNKKYHDLFLSLRNQGRGSNMQWLDHNRLGYNYRMNELSAAVGLAQVERLNWLIKDRQLVAGLYNNFLAPHGELIQVPEAPPHNTHTWQVYVIRIKNPDISRDKIILELQKGGISTKPYFPSIHLFSFYKDRFGFKPGDFPVSEAVSNSTIALPFYIGLKKEDVKYISNKLIEIIKKHAKRV</sequence>
<dbReference type="PIRSF" id="PIRSF000390">
    <property type="entry name" value="PLP_StrS"/>
    <property type="match status" value="1"/>
</dbReference>
<protein>
    <submittedName>
        <fullName evidence="4">Polysaccharide biosynthesis protein</fullName>
    </submittedName>
</protein>
<evidence type="ECO:0000313" key="4">
    <source>
        <dbReference type="EMBL" id="OGF62494.1"/>
    </source>
</evidence>
<dbReference type="Pfam" id="PF01041">
    <property type="entry name" value="DegT_DnrJ_EryC1"/>
    <property type="match status" value="1"/>
</dbReference>
<dbReference type="InterPro" id="IPR015424">
    <property type="entry name" value="PyrdxlP-dep_Trfase"/>
</dbReference>
<feature type="active site" description="Proton acceptor" evidence="1">
    <location>
        <position position="182"/>
    </location>
</feature>
<dbReference type="Gene3D" id="3.40.640.10">
    <property type="entry name" value="Type I PLP-dependent aspartate aminotransferase-like (Major domain)"/>
    <property type="match status" value="1"/>
</dbReference>
<evidence type="ECO:0000256" key="2">
    <source>
        <dbReference type="PIRSR" id="PIRSR000390-2"/>
    </source>
</evidence>
<dbReference type="GO" id="GO:0030170">
    <property type="term" value="F:pyridoxal phosphate binding"/>
    <property type="evidence" value="ECO:0007669"/>
    <property type="project" value="TreeGrafter"/>
</dbReference>
<dbReference type="InterPro" id="IPR015422">
    <property type="entry name" value="PyrdxlP-dep_Trfase_small"/>
</dbReference>
<dbReference type="GO" id="GO:0008483">
    <property type="term" value="F:transaminase activity"/>
    <property type="evidence" value="ECO:0007669"/>
    <property type="project" value="TreeGrafter"/>
</dbReference>
<comment type="similarity">
    <text evidence="3">Belongs to the DegT/DnrJ/EryC1 family.</text>
</comment>
<dbReference type="InterPro" id="IPR015421">
    <property type="entry name" value="PyrdxlP-dep_Trfase_major"/>
</dbReference>
<dbReference type="Proteomes" id="UP000179251">
    <property type="component" value="Unassembled WGS sequence"/>
</dbReference>
<dbReference type="PANTHER" id="PTHR30244">
    <property type="entry name" value="TRANSAMINASE"/>
    <property type="match status" value="1"/>
</dbReference>
<dbReference type="CDD" id="cd00616">
    <property type="entry name" value="AHBA_syn"/>
    <property type="match status" value="1"/>
</dbReference>